<dbReference type="GO" id="GO:0005829">
    <property type="term" value="C:cytosol"/>
    <property type="evidence" value="ECO:0007669"/>
    <property type="project" value="TreeGrafter"/>
</dbReference>
<evidence type="ECO:0000256" key="3">
    <source>
        <dbReference type="ARBA" id="ARBA00023163"/>
    </source>
</evidence>
<feature type="domain" description="HTH crp-type" evidence="5">
    <location>
        <begin position="152"/>
        <end position="218"/>
    </location>
</feature>
<dbReference type="Pfam" id="PF13545">
    <property type="entry name" value="HTH_Crp_2"/>
    <property type="match status" value="1"/>
</dbReference>
<evidence type="ECO:0000259" key="5">
    <source>
        <dbReference type="PROSITE" id="PS51063"/>
    </source>
</evidence>
<dbReference type="GO" id="GO:0003700">
    <property type="term" value="F:DNA-binding transcription factor activity"/>
    <property type="evidence" value="ECO:0007669"/>
    <property type="project" value="TreeGrafter"/>
</dbReference>
<dbReference type="PANTHER" id="PTHR24567">
    <property type="entry name" value="CRP FAMILY TRANSCRIPTIONAL REGULATORY PROTEIN"/>
    <property type="match status" value="1"/>
</dbReference>
<dbReference type="PANTHER" id="PTHR24567:SF26">
    <property type="entry name" value="REGULATORY PROTEIN YEIL"/>
    <property type="match status" value="1"/>
</dbReference>
<dbReference type="PROSITE" id="PS51063">
    <property type="entry name" value="HTH_CRP_2"/>
    <property type="match status" value="1"/>
</dbReference>
<dbReference type="CDD" id="cd00038">
    <property type="entry name" value="CAP_ED"/>
    <property type="match status" value="1"/>
</dbReference>
<evidence type="ECO:0000313" key="7">
    <source>
        <dbReference type="Proteomes" id="UP000474104"/>
    </source>
</evidence>
<gene>
    <name evidence="6" type="ORF">FMM80_09425</name>
</gene>
<dbReference type="InterPro" id="IPR012318">
    <property type="entry name" value="HTH_CRP"/>
</dbReference>
<evidence type="ECO:0000256" key="1">
    <source>
        <dbReference type="ARBA" id="ARBA00023015"/>
    </source>
</evidence>
<dbReference type="AlphaFoldDB" id="A0A9X5H6A2"/>
<evidence type="ECO:0000259" key="4">
    <source>
        <dbReference type="PROSITE" id="PS50042"/>
    </source>
</evidence>
<dbReference type="Gene3D" id="2.60.120.10">
    <property type="entry name" value="Jelly Rolls"/>
    <property type="match status" value="1"/>
</dbReference>
<name>A0A9X5H6A2_9FIRM</name>
<dbReference type="Proteomes" id="UP000474104">
    <property type="component" value="Unassembled WGS sequence"/>
</dbReference>
<dbReference type="GO" id="GO:0003677">
    <property type="term" value="F:DNA binding"/>
    <property type="evidence" value="ECO:0007669"/>
    <property type="project" value="UniProtKB-KW"/>
</dbReference>
<dbReference type="SMART" id="SM00100">
    <property type="entry name" value="cNMP"/>
    <property type="match status" value="1"/>
</dbReference>
<dbReference type="InterPro" id="IPR018490">
    <property type="entry name" value="cNMP-bd_dom_sf"/>
</dbReference>
<comment type="caution">
    <text evidence="6">The sequence shown here is derived from an EMBL/GenBank/DDBJ whole genome shotgun (WGS) entry which is preliminary data.</text>
</comment>
<dbReference type="InterPro" id="IPR014710">
    <property type="entry name" value="RmlC-like_jellyroll"/>
</dbReference>
<dbReference type="PROSITE" id="PS50042">
    <property type="entry name" value="CNMP_BINDING_3"/>
    <property type="match status" value="1"/>
</dbReference>
<feature type="domain" description="Cyclic nucleotide-binding" evidence="4">
    <location>
        <begin position="29"/>
        <end position="121"/>
    </location>
</feature>
<dbReference type="SUPFAM" id="SSF51206">
    <property type="entry name" value="cAMP-binding domain-like"/>
    <property type="match status" value="1"/>
</dbReference>
<sequence length="227" mass="26853">MDRTNFMEVLEVLERDKNIYNILKNCPYEILRSIWLKKYPEGRFNLKQGEIYNIFYILVEGYVDIFVESDQGKKYYISTYGKGRFIGELEMFEQNPYMSRIESRGPVTMLEIGRDNYLKWLERDQNFSQYILRTLCKGTYSSMQKMGINTLYSLKTRICQFLIENANDKGILRMPLSAELLIGRMAVTPRSVNRVLKELKDKGILEISRANVVIKDYQQLLKEKDEN</sequence>
<dbReference type="RefSeq" id="WP_162205533.1">
    <property type="nucleotide sequence ID" value="NZ_VIRB01000061.1"/>
</dbReference>
<dbReference type="InterPro" id="IPR036390">
    <property type="entry name" value="WH_DNA-bd_sf"/>
</dbReference>
<dbReference type="InterPro" id="IPR000595">
    <property type="entry name" value="cNMP-bd_dom"/>
</dbReference>
<protein>
    <submittedName>
        <fullName evidence="6">Crp/Fnr family transcriptional regulator</fullName>
    </submittedName>
</protein>
<accession>A0A9X5H6A2</accession>
<keyword evidence="1" id="KW-0805">Transcription regulation</keyword>
<reference evidence="6 7" key="1">
    <citation type="submission" date="2019-07" db="EMBL/GenBank/DDBJ databases">
        <title>Draft genome sequences of 15 bacterial species constituting the stable defined intestinal microbiota of the GM15 gnotobiotic mouse model.</title>
        <authorList>
            <person name="Elie C."/>
            <person name="Mathieu A."/>
            <person name="Saliou A."/>
            <person name="Darnaud M."/>
            <person name="Leulier F."/>
            <person name="Tamellini A."/>
        </authorList>
    </citation>
    <scope>NUCLEOTIDE SEQUENCE [LARGE SCALE GENOMIC DNA]</scope>
    <source>
        <strain evidence="7">ASF 502</strain>
    </source>
</reference>
<evidence type="ECO:0000313" key="6">
    <source>
        <dbReference type="EMBL" id="NDO68888.1"/>
    </source>
</evidence>
<keyword evidence="3" id="KW-0804">Transcription</keyword>
<dbReference type="EMBL" id="VIRB01000061">
    <property type="protein sequence ID" value="NDO68888.1"/>
    <property type="molecule type" value="Genomic_DNA"/>
</dbReference>
<keyword evidence="2" id="KW-0238">DNA-binding</keyword>
<dbReference type="InterPro" id="IPR050397">
    <property type="entry name" value="Env_Response_Regulators"/>
</dbReference>
<evidence type="ECO:0000256" key="2">
    <source>
        <dbReference type="ARBA" id="ARBA00023125"/>
    </source>
</evidence>
<proteinExistence type="predicted"/>
<dbReference type="SUPFAM" id="SSF46785">
    <property type="entry name" value="Winged helix' DNA-binding domain"/>
    <property type="match status" value="1"/>
</dbReference>
<dbReference type="Pfam" id="PF00027">
    <property type="entry name" value="cNMP_binding"/>
    <property type="match status" value="1"/>
</dbReference>
<organism evidence="6 7">
    <name type="scientific">Schaedlerella arabinosiphila</name>
    <dbReference type="NCBI Taxonomy" id="2044587"/>
    <lineage>
        <taxon>Bacteria</taxon>
        <taxon>Bacillati</taxon>
        <taxon>Bacillota</taxon>
        <taxon>Clostridia</taxon>
        <taxon>Lachnospirales</taxon>
        <taxon>Lachnospiraceae</taxon>
        <taxon>Schaedlerella</taxon>
    </lineage>
</organism>